<dbReference type="Proteomes" id="UP000198583">
    <property type="component" value="Unassembled WGS sequence"/>
</dbReference>
<keyword evidence="2" id="KW-1185">Reference proteome</keyword>
<dbReference type="EMBL" id="FOYL01000009">
    <property type="protein sequence ID" value="SFR26139.1"/>
    <property type="molecule type" value="Genomic_DNA"/>
</dbReference>
<dbReference type="Gene3D" id="1.10.10.10">
    <property type="entry name" value="Winged helix-like DNA-binding domain superfamily/Winged helix DNA-binding domain"/>
    <property type="match status" value="1"/>
</dbReference>
<dbReference type="AlphaFoldDB" id="A0A1I6F7Z7"/>
<evidence type="ECO:0000313" key="1">
    <source>
        <dbReference type="EMBL" id="SFR26139.1"/>
    </source>
</evidence>
<evidence type="ECO:0008006" key="3">
    <source>
        <dbReference type="Google" id="ProtNLM"/>
    </source>
</evidence>
<organism evidence="1 2">
    <name type="scientific">Lentzea waywayandensis</name>
    <dbReference type="NCBI Taxonomy" id="84724"/>
    <lineage>
        <taxon>Bacteria</taxon>
        <taxon>Bacillati</taxon>
        <taxon>Actinomycetota</taxon>
        <taxon>Actinomycetes</taxon>
        <taxon>Pseudonocardiales</taxon>
        <taxon>Pseudonocardiaceae</taxon>
        <taxon>Lentzea</taxon>
    </lineage>
</organism>
<accession>A0A1I6F7Z7</accession>
<evidence type="ECO:0000313" key="2">
    <source>
        <dbReference type="Proteomes" id="UP000198583"/>
    </source>
</evidence>
<sequence length="30" mass="3451">MKYVIQGVMSRLNLRNRLQAVVYAMRAGVI</sequence>
<protein>
    <recommendedName>
        <fullName evidence="3">Regulatory protein, luxR family</fullName>
    </recommendedName>
</protein>
<gene>
    <name evidence="1" type="ORF">SAMN04488564_109273</name>
</gene>
<proteinExistence type="predicted"/>
<dbReference type="InterPro" id="IPR036388">
    <property type="entry name" value="WH-like_DNA-bd_sf"/>
</dbReference>
<name>A0A1I6F7Z7_9PSEU</name>
<reference evidence="2" key="1">
    <citation type="submission" date="2016-10" db="EMBL/GenBank/DDBJ databases">
        <authorList>
            <person name="Varghese N."/>
            <person name="Submissions S."/>
        </authorList>
    </citation>
    <scope>NUCLEOTIDE SEQUENCE [LARGE SCALE GENOMIC DNA]</scope>
    <source>
        <strain evidence="2">DSM 44232</strain>
    </source>
</reference>
<dbReference type="STRING" id="84724.SAMN04488564_109273"/>